<sequence length="78" mass="9051">MKYTEEELDIIFSKAIPIHGMEEFGKDKRGNIILRSAYGLVDDPFGWEIDHRCLEGQDTTIDNLYPLHIRTDKIELEG</sequence>
<name>A0A679HEP8_BACT4</name>
<accession>A0A679HEP8</accession>
<dbReference type="RefSeq" id="WP_132061741.1">
    <property type="nucleotide sequence ID" value="NZ_AP022660.1"/>
</dbReference>
<reference evidence="1 2" key="1">
    <citation type="submission" date="2020-02" db="EMBL/GenBank/DDBJ databases">
        <title>Whole-genome sequencing and comparative analysis of the genomes of Bacteroides thetaiotaomicron and Escherichia coli isolated from a healthy resident in Vietnam.</title>
        <authorList>
            <person name="Mohsin M."/>
            <person name="Tanaka K."/>
            <person name="Kawahara R."/>
            <person name="Kondo S."/>
            <person name="Noguchi H."/>
            <person name="Motooka D."/>
            <person name="Nakamura S."/>
            <person name="Khong D.T."/>
            <person name="Nguyen T.N."/>
            <person name="Tran H.T."/>
            <person name="Yamamoto Y."/>
        </authorList>
    </citation>
    <scope>NUCLEOTIDE SEQUENCE [LARGE SCALE GENOMIC DNA]</scope>
    <source>
        <strain evidence="1 2">F9-2</strain>
    </source>
</reference>
<evidence type="ECO:0000313" key="1">
    <source>
        <dbReference type="EMBL" id="BCA51730.1"/>
    </source>
</evidence>
<dbReference type="AlphaFoldDB" id="A0A679HEP8"/>
<organism evidence="1 2">
    <name type="scientific">Bacteroides thetaiotaomicron</name>
    <dbReference type="NCBI Taxonomy" id="818"/>
    <lineage>
        <taxon>Bacteria</taxon>
        <taxon>Pseudomonadati</taxon>
        <taxon>Bacteroidota</taxon>
        <taxon>Bacteroidia</taxon>
        <taxon>Bacteroidales</taxon>
        <taxon>Bacteroidaceae</taxon>
        <taxon>Bacteroides</taxon>
    </lineage>
</organism>
<evidence type="ECO:0008006" key="3">
    <source>
        <dbReference type="Google" id="ProtNLM"/>
    </source>
</evidence>
<proteinExistence type="predicted"/>
<gene>
    <name evidence="1" type="ORF">BatF92_36720</name>
</gene>
<evidence type="ECO:0000313" key="2">
    <source>
        <dbReference type="Proteomes" id="UP000500882"/>
    </source>
</evidence>
<protein>
    <recommendedName>
        <fullName evidence="3">HNH endonuclease</fullName>
    </recommendedName>
</protein>
<dbReference type="Proteomes" id="UP000500882">
    <property type="component" value="Chromosome"/>
</dbReference>
<dbReference type="EMBL" id="AP022660">
    <property type="protein sequence ID" value="BCA51730.1"/>
    <property type="molecule type" value="Genomic_DNA"/>
</dbReference>